<feature type="transmembrane region" description="Helical" evidence="5">
    <location>
        <begin position="627"/>
        <end position="655"/>
    </location>
</feature>
<feature type="transmembrane region" description="Helical" evidence="5">
    <location>
        <begin position="34"/>
        <end position="53"/>
    </location>
</feature>
<organism evidence="7 8">
    <name type="scientific">Natrialba asiatica (strain ATCC 700177 / DSM 12278 / JCM 9576 / FERM P-10747 / NBRC 102637 / 172P1)</name>
    <dbReference type="NCBI Taxonomy" id="29540"/>
    <lineage>
        <taxon>Archaea</taxon>
        <taxon>Methanobacteriati</taxon>
        <taxon>Methanobacteriota</taxon>
        <taxon>Stenosarchaea group</taxon>
        <taxon>Halobacteria</taxon>
        <taxon>Halobacteriales</taxon>
        <taxon>Natrialbaceae</taxon>
        <taxon>Natrialba</taxon>
    </lineage>
</organism>
<feature type="transmembrane region" description="Helical" evidence="5">
    <location>
        <begin position="237"/>
        <end position="258"/>
    </location>
</feature>
<feature type="transmembrane region" description="Helical" evidence="5">
    <location>
        <begin position="214"/>
        <end position="231"/>
    </location>
</feature>
<evidence type="ECO:0000313" key="7">
    <source>
        <dbReference type="EMBL" id="ELY97823.1"/>
    </source>
</evidence>
<dbReference type="GO" id="GO:0065002">
    <property type="term" value="P:intracellular protein transmembrane transport"/>
    <property type="evidence" value="ECO:0007669"/>
    <property type="project" value="TreeGrafter"/>
</dbReference>
<comment type="caution">
    <text evidence="7">The sequence shown here is derived from an EMBL/GenBank/DDBJ whole genome shotgun (WGS) entry which is preliminary data.</text>
</comment>
<feature type="transmembrane region" description="Helical" evidence="5">
    <location>
        <begin position="714"/>
        <end position="731"/>
    </location>
</feature>
<evidence type="ECO:0000256" key="1">
    <source>
        <dbReference type="ARBA" id="ARBA00004141"/>
    </source>
</evidence>
<feature type="transmembrane region" description="Helical" evidence="5">
    <location>
        <begin position="178"/>
        <end position="202"/>
    </location>
</feature>
<protein>
    <recommendedName>
        <fullName evidence="5">Sec-independent protein translocase protein TatC</fullName>
    </recommendedName>
</protein>
<evidence type="ECO:0000256" key="6">
    <source>
        <dbReference type="SAM" id="MobiDB-lite"/>
    </source>
</evidence>
<feature type="transmembrane region" description="Helical" evidence="5">
    <location>
        <begin position="279"/>
        <end position="298"/>
    </location>
</feature>
<feature type="transmembrane region" description="Helical" evidence="5">
    <location>
        <begin position="126"/>
        <end position="147"/>
    </location>
</feature>
<evidence type="ECO:0000256" key="4">
    <source>
        <dbReference type="ARBA" id="ARBA00023136"/>
    </source>
</evidence>
<dbReference type="HAMAP" id="MF_00902">
    <property type="entry name" value="TatC"/>
    <property type="match status" value="1"/>
</dbReference>
<dbReference type="STRING" id="29540.C481_17845"/>
<comment type="function">
    <text evidence="5">Part of the twin-arginine translocation (Tat) system that transports large folded proteins containing a characteristic twin-arginine motif in their signal peptide across membranes.</text>
</comment>
<dbReference type="OrthoDB" id="15305at2157"/>
<dbReference type="GO" id="GO:0043953">
    <property type="term" value="P:protein transport by the Tat complex"/>
    <property type="evidence" value="ECO:0007669"/>
    <property type="project" value="UniProtKB-UniRule"/>
</dbReference>
<feature type="transmembrane region" description="Helical" evidence="5">
    <location>
        <begin position="84"/>
        <end position="106"/>
    </location>
</feature>
<evidence type="ECO:0000256" key="3">
    <source>
        <dbReference type="ARBA" id="ARBA00022989"/>
    </source>
</evidence>
<sequence>MSSAVDEDTARAINTGRETLGAMLSSVQTHLQKVFIVFVIGFIGSFYALRVFIWDFLKQTAKAEMSPYIADSTELITRTPFEVILLQAKIGMLVGIVMAIPALLYFSRDKLRERGYDTIVPISRSYIVGFVLTAITLFCLGVVYAYAVFFPYTFDFLAGNAVSAHVKPSFGITEFTEFIALLTLSFGLAAQLPLFMGVLSYTEIVPYETFRDKWRHAIVGITVFGALFSPPDPFTQIMWATPMVGLYIISLSLAKVVANIRRHGAAESDGTGADHMKRVVLRFVGVLAVVAIGTGAFVNRGGFDYLGEAVYPGLPAWLQPGPEGPFGLESLAAEYGLLGEAAVGLTIAAGVGVLILFAYTIKVLQAPIYPREGAIRTAESPDDVDFEMLTAEDVEEVPASVFLQMEEEQALEVSRRAMYDDNREKAQAILNRFDSLQEQRAEAAQNDGATGDGESSALTQTDAGGAAEEEEGSFLAGTAAGMLDPFTEEETTEDDIGGYAYDIAFILNSLTSKMFRIVGVFMLVMGGAFFWLYQGGIGQVLTTFLHRVPEPILHEVAVRNGVDPAGMTLQELITEMDIVIALHPVEVLIFEVKVSVIAGIIAALPLVLYYGWPAMKERGLVRGDRRIFVVWGGSLLGGFAFGTYLGFFWVAPAVISYLVSDAIANGMVVSYRISSFFWMVIFTTLGIGFLFNIIVTMALFHVGGILNYRTMLRRWRPAVVGIFTVAAIASPKGVLTMLMVAIPIALTYMLGLGVLYILTGGGRLFGGSGGGGGGSGEPNDADAAGTAATTEGDTGSGPQPDPTT</sequence>
<dbReference type="PRINTS" id="PR01840">
    <property type="entry name" value="TATCFAMILY"/>
</dbReference>
<comment type="similarity">
    <text evidence="5">Belongs to the TatC family.</text>
</comment>
<dbReference type="Proteomes" id="UP000011554">
    <property type="component" value="Unassembled WGS sequence"/>
</dbReference>
<comment type="caution">
    <text evidence="5">Lacks conserved residue(s) required for the propagation of feature annotation.</text>
</comment>
<keyword evidence="3 5" id="KW-1133">Transmembrane helix</keyword>
<feature type="transmembrane region" description="Helical" evidence="5">
    <location>
        <begin position="341"/>
        <end position="361"/>
    </location>
</feature>
<keyword evidence="4 5" id="KW-0472">Membrane</keyword>
<keyword evidence="5" id="KW-0653">Protein transport</keyword>
<feature type="transmembrane region" description="Helical" evidence="5">
    <location>
        <begin position="737"/>
        <end position="758"/>
    </location>
</feature>
<evidence type="ECO:0000313" key="8">
    <source>
        <dbReference type="Proteomes" id="UP000011554"/>
    </source>
</evidence>
<feature type="transmembrane region" description="Helical" evidence="5">
    <location>
        <begin position="675"/>
        <end position="702"/>
    </location>
</feature>
<keyword evidence="5" id="KW-0813">Transport</keyword>
<feature type="region of interest" description="Disordered" evidence="6">
    <location>
        <begin position="769"/>
        <end position="804"/>
    </location>
</feature>
<keyword evidence="5" id="KW-0811">Translocation</keyword>
<evidence type="ECO:0000256" key="2">
    <source>
        <dbReference type="ARBA" id="ARBA00022692"/>
    </source>
</evidence>
<keyword evidence="5" id="KW-1003">Cell membrane</keyword>
<dbReference type="PATRIC" id="fig|29540.5.peg.3633"/>
<dbReference type="InterPro" id="IPR002033">
    <property type="entry name" value="TatC"/>
</dbReference>
<feature type="region of interest" description="Disordered" evidence="6">
    <location>
        <begin position="440"/>
        <end position="471"/>
    </location>
</feature>
<dbReference type="AlphaFoldDB" id="M0AKA0"/>
<comment type="subunit">
    <text evidence="5">Forms a complex with TatA.</text>
</comment>
<dbReference type="GO" id="GO:0033281">
    <property type="term" value="C:TAT protein transport complex"/>
    <property type="evidence" value="ECO:0007669"/>
    <property type="project" value="UniProtKB-UniRule"/>
</dbReference>
<reference evidence="7 8" key="1">
    <citation type="journal article" date="2014" name="PLoS Genet.">
        <title>Phylogenetically driven sequencing of extremely halophilic archaea reveals strategies for static and dynamic osmo-response.</title>
        <authorList>
            <person name="Becker E.A."/>
            <person name="Seitzer P.M."/>
            <person name="Tritt A."/>
            <person name="Larsen D."/>
            <person name="Krusor M."/>
            <person name="Yao A.I."/>
            <person name="Wu D."/>
            <person name="Madern D."/>
            <person name="Eisen J.A."/>
            <person name="Darling A.E."/>
            <person name="Facciotti M.T."/>
        </authorList>
    </citation>
    <scope>NUCLEOTIDE SEQUENCE [LARGE SCALE GENOMIC DNA]</scope>
    <source>
        <strain evidence="7 8">DSM 12278</strain>
    </source>
</reference>
<dbReference type="GO" id="GO:0009977">
    <property type="term" value="F:proton motive force dependent protein transmembrane transporter activity"/>
    <property type="evidence" value="ECO:0007669"/>
    <property type="project" value="TreeGrafter"/>
</dbReference>
<feature type="transmembrane region" description="Helical" evidence="5">
    <location>
        <begin position="594"/>
        <end position="615"/>
    </location>
</feature>
<dbReference type="eggNOG" id="arCOG04736">
    <property type="taxonomic scope" value="Archaea"/>
</dbReference>
<dbReference type="PANTHER" id="PTHR30371">
    <property type="entry name" value="SEC-INDEPENDENT PROTEIN TRANSLOCASE PROTEIN TATC"/>
    <property type="match status" value="1"/>
</dbReference>
<dbReference type="RefSeq" id="WP_006110672.1">
    <property type="nucleotide sequence ID" value="NZ_AOIO01000040.1"/>
</dbReference>
<dbReference type="EMBL" id="AOIO01000040">
    <property type="protein sequence ID" value="ELY97823.1"/>
    <property type="molecule type" value="Genomic_DNA"/>
</dbReference>
<keyword evidence="8" id="KW-1185">Reference proteome</keyword>
<evidence type="ECO:0000256" key="5">
    <source>
        <dbReference type="HAMAP-Rule" id="MF_00902"/>
    </source>
</evidence>
<name>M0AKA0_NATA1</name>
<gene>
    <name evidence="5" type="primary">tatC</name>
    <name evidence="7" type="ORF">C481_17845</name>
</gene>
<dbReference type="PANTHER" id="PTHR30371:SF0">
    <property type="entry name" value="SEC-INDEPENDENT PROTEIN TRANSLOCASE PROTEIN TATC, CHLOROPLASTIC-RELATED"/>
    <property type="match status" value="1"/>
</dbReference>
<keyword evidence="2 5" id="KW-0812">Transmembrane</keyword>
<dbReference type="Pfam" id="PF00902">
    <property type="entry name" value="TatC"/>
    <property type="match status" value="2"/>
</dbReference>
<proteinExistence type="inferred from homology"/>
<accession>M0AKA0</accession>
<feature type="transmembrane region" description="Helical" evidence="5">
    <location>
        <begin position="514"/>
        <end position="533"/>
    </location>
</feature>
<comment type="subcellular location">
    <subcellularLocation>
        <location evidence="5">Cell membrane</location>
        <topology evidence="5">Multi-pass membrane protein</topology>
    </subcellularLocation>
    <subcellularLocation>
        <location evidence="1">Membrane</location>
        <topology evidence="1">Multi-pass membrane protein</topology>
    </subcellularLocation>
</comment>
<feature type="compositionally biased region" description="Low complexity" evidence="6">
    <location>
        <begin position="781"/>
        <end position="793"/>
    </location>
</feature>